<dbReference type="EMBL" id="CP104558">
    <property type="protein sequence ID" value="UXH45060.1"/>
    <property type="molecule type" value="Genomic_DNA"/>
</dbReference>
<accession>A0ACD4C8R4</accession>
<dbReference type="Proteomes" id="UP001064027">
    <property type="component" value="Chromosome"/>
</dbReference>
<name>A0ACD4C8R4_9BACI</name>
<organism evidence="1 2">
    <name type="scientific">Rossellomorea vietnamensis</name>
    <dbReference type="NCBI Taxonomy" id="218284"/>
    <lineage>
        <taxon>Bacteria</taxon>
        <taxon>Bacillati</taxon>
        <taxon>Bacillota</taxon>
        <taxon>Bacilli</taxon>
        <taxon>Bacillales</taxon>
        <taxon>Bacillaceae</taxon>
        <taxon>Rossellomorea</taxon>
    </lineage>
</organism>
<protein>
    <submittedName>
        <fullName evidence="1">Nucleotidyltransferase family protein</fullName>
    </submittedName>
</protein>
<evidence type="ECO:0000313" key="1">
    <source>
        <dbReference type="EMBL" id="UXH45060.1"/>
    </source>
</evidence>
<keyword evidence="2" id="KW-1185">Reference proteome</keyword>
<sequence>MIKSEHDILELVEQDPWMMEVLKTAHKLHLPDWWICAGFVRTKVWDTLHGYSNKTDLPDIDVVYFDASNTDELYEKYIESRLKEEAPSEPWSVKNQARMHNKNGEAPYTSSIDAISRFPETAASIALKLNEKNELILTAPWGIEDLLSLQIKPTPPFKEKEALSSIYEKRVLEKQWDTKWSMVKVHSI</sequence>
<gene>
    <name evidence="1" type="ORF">N5C46_03040</name>
</gene>
<evidence type="ECO:0000313" key="2">
    <source>
        <dbReference type="Proteomes" id="UP001064027"/>
    </source>
</evidence>
<reference evidence="1" key="1">
    <citation type="submission" date="2022-09" db="EMBL/GenBank/DDBJ databases">
        <title>Complete genome sequence of Rossellomorea vietnamensis strain RL-WG62, a newly isolated PGPR with the potential for plant salinity stress alleviation.</title>
        <authorList>
            <person name="Ren L."/>
            <person name="Wang G."/>
            <person name="Hu H."/>
        </authorList>
    </citation>
    <scope>NUCLEOTIDE SEQUENCE</scope>
    <source>
        <strain evidence="1">RL-WG62</strain>
    </source>
</reference>
<proteinExistence type="predicted"/>